<reference evidence="1 2" key="1">
    <citation type="submission" date="2019-09" db="EMBL/GenBank/DDBJ databases">
        <authorList>
            <person name="Chandra G."/>
            <person name="Truman W A."/>
        </authorList>
    </citation>
    <scope>NUCLEOTIDE SEQUENCE [LARGE SCALE GENOMIC DNA]</scope>
    <source>
        <strain evidence="1">PS862</strain>
    </source>
</reference>
<dbReference type="AlphaFoldDB" id="A0A5E7Q241"/>
<dbReference type="RefSeq" id="WP_224790774.1">
    <property type="nucleotide sequence ID" value="NZ_CABVII010000038.1"/>
</dbReference>
<evidence type="ECO:0000313" key="2">
    <source>
        <dbReference type="Proteomes" id="UP000385207"/>
    </source>
</evidence>
<dbReference type="Proteomes" id="UP000385207">
    <property type="component" value="Unassembled WGS sequence"/>
</dbReference>
<accession>A0A5E7Q241</accession>
<evidence type="ECO:0000313" key="1">
    <source>
        <dbReference type="EMBL" id="VVP53103.1"/>
    </source>
</evidence>
<organism evidence="1 2">
    <name type="scientific">Pseudomonas fluorescens</name>
    <dbReference type="NCBI Taxonomy" id="294"/>
    <lineage>
        <taxon>Bacteria</taxon>
        <taxon>Pseudomonadati</taxon>
        <taxon>Pseudomonadota</taxon>
        <taxon>Gammaproteobacteria</taxon>
        <taxon>Pseudomonadales</taxon>
        <taxon>Pseudomonadaceae</taxon>
        <taxon>Pseudomonas</taxon>
    </lineage>
</organism>
<proteinExistence type="predicted"/>
<protein>
    <submittedName>
        <fullName evidence="1">Uncharacterized protein</fullName>
    </submittedName>
</protein>
<gene>
    <name evidence="1" type="ORF">PS862_05515</name>
</gene>
<sequence>MGGAWLEATFAVGARLAGEGVLMGGAWLEAAFAVGARLAGEGVLMGGAWLEAAFAGKPGSYRRRRFHGRCMT</sequence>
<dbReference type="EMBL" id="CABVII010000038">
    <property type="protein sequence ID" value="VVP53103.1"/>
    <property type="molecule type" value="Genomic_DNA"/>
</dbReference>
<name>A0A5E7Q241_PSEFL</name>